<dbReference type="Pfam" id="PF02653">
    <property type="entry name" value="BPD_transp_2"/>
    <property type="match status" value="1"/>
</dbReference>
<comment type="subcellular location">
    <subcellularLocation>
        <location evidence="1">Cell membrane</location>
        <topology evidence="1">Multi-pass membrane protein</topology>
    </subcellularLocation>
</comment>
<evidence type="ECO:0000256" key="3">
    <source>
        <dbReference type="ARBA" id="ARBA00022692"/>
    </source>
</evidence>
<keyword evidence="4 6" id="KW-1133">Transmembrane helix</keyword>
<dbReference type="GO" id="GO:0005886">
    <property type="term" value="C:plasma membrane"/>
    <property type="evidence" value="ECO:0007669"/>
    <property type="project" value="UniProtKB-SubCell"/>
</dbReference>
<keyword evidence="2" id="KW-1003">Cell membrane</keyword>
<dbReference type="EMBL" id="DSRP01000488">
    <property type="protein sequence ID" value="HGG92701.1"/>
    <property type="molecule type" value="Genomic_DNA"/>
</dbReference>
<accession>A0A7C4AH80</accession>
<evidence type="ECO:0000313" key="7">
    <source>
        <dbReference type="EMBL" id="HGG92701.1"/>
    </source>
</evidence>
<name>A0A7C4AH80_9BACT</name>
<keyword evidence="5 6" id="KW-0472">Membrane</keyword>
<comment type="caution">
    <text evidence="7">The sequence shown here is derived from an EMBL/GenBank/DDBJ whole genome shotgun (WGS) entry which is preliminary data.</text>
</comment>
<evidence type="ECO:0000256" key="2">
    <source>
        <dbReference type="ARBA" id="ARBA00022475"/>
    </source>
</evidence>
<dbReference type="PANTHER" id="PTHR30482">
    <property type="entry name" value="HIGH-AFFINITY BRANCHED-CHAIN AMINO ACID TRANSPORT SYSTEM PERMEASE"/>
    <property type="match status" value="1"/>
</dbReference>
<keyword evidence="3 6" id="KW-0812">Transmembrane</keyword>
<feature type="transmembrane region" description="Helical" evidence="6">
    <location>
        <begin position="188"/>
        <end position="209"/>
    </location>
</feature>
<evidence type="ECO:0000256" key="1">
    <source>
        <dbReference type="ARBA" id="ARBA00004651"/>
    </source>
</evidence>
<feature type="transmembrane region" description="Helical" evidence="6">
    <location>
        <begin position="64"/>
        <end position="83"/>
    </location>
</feature>
<dbReference type="AlphaFoldDB" id="A0A7C4AH80"/>
<feature type="transmembrane region" description="Helical" evidence="6">
    <location>
        <begin position="142"/>
        <end position="161"/>
    </location>
</feature>
<protein>
    <submittedName>
        <fullName evidence="7">Branched-chain amino acid ABC transporter permease</fullName>
    </submittedName>
</protein>
<feature type="transmembrane region" description="Helical" evidence="6">
    <location>
        <begin position="264"/>
        <end position="282"/>
    </location>
</feature>
<feature type="transmembrane region" description="Helical" evidence="6">
    <location>
        <begin position="95"/>
        <end position="116"/>
    </location>
</feature>
<sequence>MAGLGAILPGVHLLALNQHLFLALNVLALNFCLGLGGQASMASGAFCGFGAYAAVILLERWPGGTLLIVPAVALAAFLLAAMISKPLEKLGEGFLAMATLCLGLIFVNLVLSFTGFTGGSNGMMVQAAPSLPLLGPLKGDRANFLALLGLIGLSGYVFSAVRHSRLGRALMACKDDALAASSCGIDRLSARAVSFGLGGAVSAMAGMMLANSTGFISPGQFDLGLSLKTLLFLVIGGPGRLVRPLAAVVVLESLIAWFHSLGEATILVHGLILAAALIAGYWRETGLPRLLLR</sequence>
<gene>
    <name evidence="7" type="ORF">ENR59_07080</name>
</gene>
<reference evidence="7" key="1">
    <citation type="journal article" date="2020" name="mSystems">
        <title>Genome- and Community-Level Interaction Insights into Carbon Utilization and Element Cycling Functions of Hydrothermarchaeota in Hydrothermal Sediment.</title>
        <authorList>
            <person name="Zhou Z."/>
            <person name="Liu Y."/>
            <person name="Xu W."/>
            <person name="Pan J."/>
            <person name="Luo Z.H."/>
            <person name="Li M."/>
        </authorList>
    </citation>
    <scope>NUCLEOTIDE SEQUENCE [LARGE SCALE GENOMIC DNA]</scope>
    <source>
        <strain evidence="7">SpSt-413</strain>
    </source>
</reference>
<proteinExistence type="predicted"/>
<evidence type="ECO:0000256" key="5">
    <source>
        <dbReference type="ARBA" id="ARBA00023136"/>
    </source>
</evidence>
<dbReference type="InterPro" id="IPR043428">
    <property type="entry name" value="LivM-like"/>
</dbReference>
<dbReference type="CDD" id="cd06581">
    <property type="entry name" value="TM_PBP1_LivM_like"/>
    <property type="match status" value="1"/>
</dbReference>
<evidence type="ECO:0000256" key="4">
    <source>
        <dbReference type="ARBA" id="ARBA00022989"/>
    </source>
</evidence>
<dbReference type="PANTHER" id="PTHR30482:SF10">
    <property type="entry name" value="HIGH-AFFINITY BRANCHED-CHAIN AMINO ACID TRANSPORT PROTEIN BRAE"/>
    <property type="match status" value="1"/>
</dbReference>
<organism evidence="7">
    <name type="scientific">Fundidesulfovibrio putealis</name>
    <dbReference type="NCBI Taxonomy" id="270496"/>
    <lineage>
        <taxon>Bacteria</taxon>
        <taxon>Pseudomonadati</taxon>
        <taxon>Thermodesulfobacteriota</taxon>
        <taxon>Desulfovibrionia</taxon>
        <taxon>Desulfovibrionales</taxon>
        <taxon>Desulfovibrionaceae</taxon>
        <taxon>Fundidesulfovibrio</taxon>
    </lineage>
</organism>
<dbReference type="GO" id="GO:0015658">
    <property type="term" value="F:branched-chain amino acid transmembrane transporter activity"/>
    <property type="evidence" value="ECO:0007669"/>
    <property type="project" value="InterPro"/>
</dbReference>
<dbReference type="InterPro" id="IPR001851">
    <property type="entry name" value="ABC_transp_permease"/>
</dbReference>
<evidence type="ECO:0000256" key="6">
    <source>
        <dbReference type="SAM" id="Phobius"/>
    </source>
</evidence>